<dbReference type="Gene3D" id="6.10.110.10">
    <property type="match status" value="1"/>
</dbReference>
<keyword evidence="3" id="KW-0812">Transmembrane</keyword>
<comment type="similarity">
    <text evidence="2">Belongs to the IFI6/IFI27 family.</text>
</comment>
<comment type="subcellular location">
    <subcellularLocation>
        <location evidence="1">Membrane</location>
        <topology evidence="1">Multi-pass membrane protein</topology>
    </subcellularLocation>
</comment>
<dbReference type="PANTHER" id="PTHR16932">
    <property type="entry name" value="INTERFERON ALPHA-INDUCIBLE PROTEIN 27"/>
    <property type="match status" value="1"/>
</dbReference>
<evidence type="ECO:0008006" key="8">
    <source>
        <dbReference type="Google" id="ProtNLM"/>
    </source>
</evidence>
<accession>A0AA37H043</accession>
<dbReference type="InterPro" id="IPR009311">
    <property type="entry name" value="IFI6/IFI27-like"/>
</dbReference>
<organism evidence="6 7">
    <name type="scientific">Colletotrichum liriopes</name>
    <dbReference type="NCBI Taxonomy" id="708192"/>
    <lineage>
        <taxon>Eukaryota</taxon>
        <taxon>Fungi</taxon>
        <taxon>Dikarya</taxon>
        <taxon>Ascomycota</taxon>
        <taxon>Pezizomycotina</taxon>
        <taxon>Sordariomycetes</taxon>
        <taxon>Hypocreomycetidae</taxon>
        <taxon>Glomerellales</taxon>
        <taxon>Glomerellaceae</taxon>
        <taxon>Colletotrichum</taxon>
        <taxon>Colletotrichum spaethianum species complex</taxon>
    </lineage>
</organism>
<keyword evidence="4" id="KW-1133">Transmembrane helix</keyword>
<keyword evidence="5" id="KW-0472">Membrane</keyword>
<proteinExistence type="inferred from homology"/>
<evidence type="ECO:0000256" key="3">
    <source>
        <dbReference type="ARBA" id="ARBA00022692"/>
    </source>
</evidence>
<dbReference type="Pfam" id="PF06140">
    <property type="entry name" value="Ifi-6-16"/>
    <property type="match status" value="1"/>
</dbReference>
<protein>
    <recommendedName>
        <fullName evidence="8">Interferon-induced 6-16</fullName>
    </recommendedName>
</protein>
<evidence type="ECO:0000313" key="7">
    <source>
        <dbReference type="Proteomes" id="UP001055172"/>
    </source>
</evidence>
<evidence type="ECO:0000256" key="5">
    <source>
        <dbReference type="ARBA" id="ARBA00023136"/>
    </source>
</evidence>
<sequence>MSTGSDAVVAGLTATQRAISEAEVPDGLVNLACKTKELTLETTEQTYQACKVSPGMAAACGAVGVGLVIIAAPGIVAAPTLTAAGFGAEGVIAGSAAAGVHSAIGNVAAHSVFAVLQSAGAGGYGVGAVQSGFQLAGSATAVSGALSLFRADTTAGG</sequence>
<name>A0AA37H043_9PEZI</name>
<dbReference type="InterPro" id="IPR038213">
    <property type="entry name" value="IFI6/IFI27-like_sf"/>
</dbReference>
<dbReference type="AlphaFoldDB" id="A0AA37H043"/>
<reference evidence="6 7" key="1">
    <citation type="submission" date="2021-07" db="EMBL/GenBank/DDBJ databases">
        <title>Genome data of Colletotrichum spaethianum.</title>
        <authorList>
            <person name="Utami Y.D."/>
            <person name="Hiruma K."/>
        </authorList>
    </citation>
    <scope>NUCLEOTIDE SEQUENCE [LARGE SCALE GENOMIC DNA]</scope>
    <source>
        <strain evidence="6 7">MAFF 242679</strain>
    </source>
</reference>
<dbReference type="Proteomes" id="UP001055172">
    <property type="component" value="Unassembled WGS sequence"/>
</dbReference>
<keyword evidence="7" id="KW-1185">Reference proteome</keyword>
<dbReference type="GO" id="GO:0016020">
    <property type="term" value="C:membrane"/>
    <property type="evidence" value="ECO:0007669"/>
    <property type="project" value="UniProtKB-SubCell"/>
</dbReference>
<evidence type="ECO:0000256" key="4">
    <source>
        <dbReference type="ARBA" id="ARBA00022989"/>
    </source>
</evidence>
<dbReference type="PANTHER" id="PTHR16932:SF18">
    <property type="entry name" value="INTERFERON, ALPHA-INDUCIBLE PROTEIN 27-LIKE 2"/>
    <property type="match status" value="1"/>
</dbReference>
<evidence type="ECO:0000313" key="6">
    <source>
        <dbReference type="EMBL" id="GJC90556.1"/>
    </source>
</evidence>
<gene>
    <name evidence="6" type="ORF">ColLi_13394</name>
</gene>
<evidence type="ECO:0000256" key="2">
    <source>
        <dbReference type="ARBA" id="ARBA00007262"/>
    </source>
</evidence>
<evidence type="ECO:0000256" key="1">
    <source>
        <dbReference type="ARBA" id="ARBA00004141"/>
    </source>
</evidence>
<dbReference type="EMBL" id="BPPX01000056">
    <property type="protein sequence ID" value="GJC90556.1"/>
    <property type="molecule type" value="Genomic_DNA"/>
</dbReference>
<comment type="caution">
    <text evidence="6">The sequence shown here is derived from an EMBL/GenBank/DDBJ whole genome shotgun (WGS) entry which is preliminary data.</text>
</comment>